<dbReference type="Gene3D" id="3.10.100.10">
    <property type="entry name" value="Mannose-Binding Protein A, subunit A"/>
    <property type="match status" value="3"/>
</dbReference>
<dbReference type="InterPro" id="IPR018378">
    <property type="entry name" value="C-type_lectin_CS"/>
</dbReference>
<evidence type="ECO:0000313" key="2">
    <source>
        <dbReference type="EMBL" id="CAD7233032.1"/>
    </source>
</evidence>
<feature type="non-terminal residue" evidence="2">
    <location>
        <position position="1036"/>
    </location>
</feature>
<dbReference type="Pfam" id="PF00059">
    <property type="entry name" value="Lectin_C"/>
    <property type="match status" value="2"/>
</dbReference>
<dbReference type="SUPFAM" id="SSF56436">
    <property type="entry name" value="C-type lectin-like"/>
    <property type="match status" value="3"/>
</dbReference>
<organism evidence="2">
    <name type="scientific">Cyprideis torosa</name>
    <dbReference type="NCBI Taxonomy" id="163714"/>
    <lineage>
        <taxon>Eukaryota</taxon>
        <taxon>Metazoa</taxon>
        <taxon>Ecdysozoa</taxon>
        <taxon>Arthropoda</taxon>
        <taxon>Crustacea</taxon>
        <taxon>Oligostraca</taxon>
        <taxon>Ostracoda</taxon>
        <taxon>Podocopa</taxon>
        <taxon>Podocopida</taxon>
        <taxon>Cytherocopina</taxon>
        <taxon>Cytheroidea</taxon>
        <taxon>Cytherideidae</taxon>
        <taxon>Cyprideis</taxon>
    </lineage>
</organism>
<dbReference type="EMBL" id="OB665538">
    <property type="protein sequence ID" value="CAD7233032.1"/>
    <property type="molecule type" value="Genomic_DNA"/>
</dbReference>
<dbReference type="AlphaFoldDB" id="A0A7R8ZSQ8"/>
<feature type="compositionally biased region" description="Basic and acidic residues" evidence="1">
    <location>
        <begin position="1014"/>
        <end position="1023"/>
    </location>
</feature>
<proteinExistence type="predicted"/>
<dbReference type="InterPro" id="IPR016187">
    <property type="entry name" value="CTDL_fold"/>
</dbReference>
<gene>
    <name evidence="2" type="ORF">CTOB1V02_LOCUS10857</name>
</gene>
<reference evidence="2" key="1">
    <citation type="submission" date="2020-11" db="EMBL/GenBank/DDBJ databases">
        <authorList>
            <person name="Tran Van P."/>
        </authorList>
    </citation>
    <scope>NUCLEOTIDE SEQUENCE</scope>
</reference>
<dbReference type="CDD" id="cd00037">
    <property type="entry name" value="CLECT"/>
    <property type="match status" value="2"/>
</dbReference>
<evidence type="ECO:0000256" key="1">
    <source>
        <dbReference type="SAM" id="MobiDB-lite"/>
    </source>
</evidence>
<accession>A0A7R8ZSQ8</accession>
<sequence>DSCDSLPTALSPCATLETTSAQAPFPHGTTLSFSCFGTSNVESQCHNGQWLTETCSSPYTFVYDGRCFYRTPEAQSFFSGEVSCQTLANGHLAQPESLQFLTEAKIAFQIFSDSQYYVGPQITYQPYSCNTVEGCLEFWKYLNATQVPLELFDSGEPNNNPAFQPCVALQKNNGLLQDTRCNESSPAICEVNSMQTVSGDCDAVDLPLCGVTGVQYINTQGDSVVTGSTFDLHTQVAITCNGQSVTGRCVGKPYLWYFPHSPTTICGVCFPCNSTFPEIPCATLDVGTSSLASYEPSTTIKYNCAMNTTATATCKNSGEWEVTDCPNRAQLFDFGGKCYFVAATEAGSWLKAEKNCQEVSNGHLAFPESTDWLDQFNQQHSSSAFYVATHLTFPDGSQFPGDLFNSGSPTNADGASHCGAVLNGKMQDAPCNELYRHVCEIDAQSSDSSPDCSFPNEYICNSSSFNFSQSGPPFPIGTTAELQCKNGLLRGECLGGPFNWYFEVPDHWLSKCGVCDPSDCTTPPPPMPCAYNTTEIHEPPFSHGETLNYTCPVHAVQNATLACVNTTWVGGCTSDPHVLTYNGECYYLETDSEDTMEKQESFCHNLYQGHLAPPIPFPSGFTNKTVYVGAHLTFNDAIYNCSGTDCDSIWSEELDPLTIQSSIHNSTKCLALDPNGFIALDCLSPAGALCRVVTGRNDFSCPDQPPSLSKCSQITNPGEGAQVSYGAKRLMSCSCESELCQQKTKAICTGYPMYWYLLYPTLECQRKFAFDGHCYGVVRQQKNVTDAALYCNNFPAHFLAPAMASTLYTQKVHDFYRTRNMNTAVPLLVGNHLTHTESAYTLETQPEWDALWMDEKNDVLVPVSMNLSKSPLSKCLALDVESQRYINVDCSTEGFFACRSDSTKFNATCGEIPTVSDHTVLSPNALEPYSMSTEATLSYSCPNDVTGDEAGQKTAICLGYPLDWLFPDGIKICQPITTIGGRTGNPVCKTSPTDYLHAIQLMMKFLNGNSNRTPGEDVLDKPTRTTANPQKISYRE</sequence>
<dbReference type="InterPro" id="IPR016186">
    <property type="entry name" value="C-type_lectin-like/link_sf"/>
</dbReference>
<dbReference type="PROSITE" id="PS00615">
    <property type="entry name" value="C_TYPE_LECTIN_1"/>
    <property type="match status" value="1"/>
</dbReference>
<protein>
    <submittedName>
        <fullName evidence="2">Uncharacterized protein</fullName>
    </submittedName>
</protein>
<dbReference type="SMART" id="SM00034">
    <property type="entry name" value="CLECT"/>
    <property type="match status" value="2"/>
</dbReference>
<name>A0A7R8ZSQ8_9CRUS</name>
<dbReference type="InterPro" id="IPR001304">
    <property type="entry name" value="C-type_lectin-like"/>
</dbReference>
<dbReference type="PROSITE" id="PS50041">
    <property type="entry name" value="C_TYPE_LECTIN_2"/>
    <property type="match status" value="2"/>
</dbReference>
<feature type="compositionally biased region" description="Polar residues" evidence="1">
    <location>
        <begin position="1024"/>
        <end position="1036"/>
    </location>
</feature>
<feature type="non-terminal residue" evidence="2">
    <location>
        <position position="1"/>
    </location>
</feature>
<feature type="region of interest" description="Disordered" evidence="1">
    <location>
        <begin position="1011"/>
        <end position="1036"/>
    </location>
</feature>